<feature type="compositionally biased region" description="Polar residues" evidence="1">
    <location>
        <begin position="50"/>
        <end position="61"/>
    </location>
</feature>
<evidence type="ECO:0000256" key="1">
    <source>
        <dbReference type="SAM" id="MobiDB-lite"/>
    </source>
</evidence>
<dbReference type="EMBL" id="NCTU01000023">
    <property type="protein sequence ID" value="PUW01501.1"/>
    <property type="molecule type" value="Genomic_DNA"/>
</dbReference>
<dbReference type="Proteomes" id="UP000244856">
    <property type="component" value="Unassembled WGS sequence"/>
</dbReference>
<evidence type="ECO:0000313" key="2">
    <source>
        <dbReference type="EMBL" id="PUW01501.1"/>
    </source>
</evidence>
<name>A0AA44Z6D6_CROSK</name>
<comment type="caution">
    <text evidence="2">The sequence shown here is derived from an EMBL/GenBank/DDBJ whole genome shotgun (WGS) entry which is preliminary data.</text>
</comment>
<sequence>MIEFLMKAAASAPYTQREERTALRMIISGRNTIICNLTDSKTTKTRRGTMSKSGNSGTTKTGARGPSNHPGQGGNWPSTTGNPSGRDRGNAPPKRK</sequence>
<gene>
    <name evidence="2" type="ORF">B7T07_20655</name>
</gene>
<protein>
    <submittedName>
        <fullName evidence="2">Uncharacterized protein</fullName>
    </submittedName>
</protein>
<organism evidence="2 3">
    <name type="scientific">Cronobacter sakazakii</name>
    <name type="common">Enterobacter sakazakii</name>
    <dbReference type="NCBI Taxonomy" id="28141"/>
    <lineage>
        <taxon>Bacteria</taxon>
        <taxon>Pseudomonadati</taxon>
        <taxon>Pseudomonadota</taxon>
        <taxon>Gammaproteobacteria</taxon>
        <taxon>Enterobacterales</taxon>
        <taxon>Enterobacteriaceae</taxon>
        <taxon>Cronobacter</taxon>
    </lineage>
</organism>
<evidence type="ECO:0000313" key="3">
    <source>
        <dbReference type="Proteomes" id="UP000244856"/>
    </source>
</evidence>
<feature type="region of interest" description="Disordered" evidence="1">
    <location>
        <begin position="37"/>
        <end position="96"/>
    </location>
</feature>
<accession>A0AA44Z6D6</accession>
<proteinExistence type="predicted"/>
<dbReference type="AlphaFoldDB" id="A0AA44Z6D6"/>
<reference evidence="2 3" key="1">
    <citation type="submission" date="2017-04" db="EMBL/GenBank/DDBJ databases">
        <title>Cronobacter sakazakii, ST83 Lineage Isolates.</title>
        <authorList>
            <person name="Chase H."/>
            <person name="Tall B."/>
            <person name="Gopinath G."/>
            <person name="Lehner A."/>
        </authorList>
    </citation>
    <scope>NUCLEOTIDE SEQUENCE [LARGE SCALE GENOMIC DNA]</scope>
    <source>
        <strain evidence="2 3">MOD1_Comp15</strain>
    </source>
</reference>